<organism evidence="1 2">
    <name type="scientific">Pandoraea cepalis</name>
    <dbReference type="NCBI Taxonomy" id="2508294"/>
    <lineage>
        <taxon>Bacteria</taxon>
        <taxon>Pseudomonadati</taxon>
        <taxon>Pseudomonadota</taxon>
        <taxon>Betaproteobacteria</taxon>
        <taxon>Burkholderiales</taxon>
        <taxon>Burkholderiaceae</taxon>
        <taxon>Pandoraea</taxon>
    </lineage>
</organism>
<proteinExistence type="predicted"/>
<accession>A0A5E4VQG7</accession>
<protein>
    <submittedName>
        <fullName evidence="1">Uncharacterized protein</fullName>
    </submittedName>
</protein>
<dbReference type="EMBL" id="CABPRY010000005">
    <property type="protein sequence ID" value="VVE13290.1"/>
    <property type="molecule type" value="Genomic_DNA"/>
</dbReference>
<reference evidence="1 2" key="1">
    <citation type="submission" date="2019-08" db="EMBL/GenBank/DDBJ databases">
        <authorList>
            <person name="Peeters C."/>
        </authorList>
    </citation>
    <scope>NUCLEOTIDE SEQUENCE [LARGE SCALE GENOMIC DNA]</scope>
    <source>
        <strain evidence="1 2">LMG 31107</strain>
    </source>
</reference>
<dbReference type="AlphaFoldDB" id="A0A5E4VQG7"/>
<evidence type="ECO:0000313" key="1">
    <source>
        <dbReference type="EMBL" id="VVE13290.1"/>
    </source>
</evidence>
<gene>
    <name evidence="1" type="ORF">PCE31107_02757</name>
</gene>
<name>A0A5E4VQG7_9BURK</name>
<sequence>MLSLSVWDRFGLAIPRLENANRDVSSSLNMRAACRRRRHWIAPVDGIHNLG</sequence>
<dbReference type="Proteomes" id="UP000396788">
    <property type="component" value="Unassembled WGS sequence"/>
</dbReference>
<evidence type="ECO:0000313" key="2">
    <source>
        <dbReference type="Proteomes" id="UP000396788"/>
    </source>
</evidence>